<evidence type="ECO:0000313" key="1">
    <source>
        <dbReference type="EMBL" id="KAK6739546.1"/>
    </source>
</evidence>
<dbReference type="EMBL" id="JAVFWL010000003">
    <property type="protein sequence ID" value="KAK6739546.1"/>
    <property type="molecule type" value="Genomic_DNA"/>
</dbReference>
<sequence length="91" mass="9681">MSVLAYSKAAISQMLESGSSTQIDGCPTEPLFSRFSPRSPLATSLAVATNGTVLIRAYEDDVSKTATMGSALQLLNFHLSNNRYPGNPTGR</sequence>
<gene>
    <name evidence="1" type="primary">Necator_chrIII.g8959</name>
    <name evidence="1" type="ORF">RB195_008194</name>
</gene>
<organism evidence="1 2">
    <name type="scientific">Necator americanus</name>
    <name type="common">Human hookworm</name>
    <dbReference type="NCBI Taxonomy" id="51031"/>
    <lineage>
        <taxon>Eukaryota</taxon>
        <taxon>Metazoa</taxon>
        <taxon>Ecdysozoa</taxon>
        <taxon>Nematoda</taxon>
        <taxon>Chromadorea</taxon>
        <taxon>Rhabditida</taxon>
        <taxon>Rhabditina</taxon>
        <taxon>Rhabditomorpha</taxon>
        <taxon>Strongyloidea</taxon>
        <taxon>Ancylostomatidae</taxon>
        <taxon>Bunostominae</taxon>
        <taxon>Necator</taxon>
    </lineage>
</organism>
<name>A0ABR1CNR7_NECAM</name>
<dbReference type="Proteomes" id="UP001303046">
    <property type="component" value="Unassembled WGS sequence"/>
</dbReference>
<keyword evidence="2" id="KW-1185">Reference proteome</keyword>
<comment type="caution">
    <text evidence="1">The sequence shown here is derived from an EMBL/GenBank/DDBJ whole genome shotgun (WGS) entry which is preliminary data.</text>
</comment>
<reference evidence="1 2" key="1">
    <citation type="submission" date="2023-08" db="EMBL/GenBank/DDBJ databases">
        <title>A Necator americanus chromosomal reference genome.</title>
        <authorList>
            <person name="Ilik V."/>
            <person name="Petrzelkova K.J."/>
            <person name="Pardy F."/>
            <person name="Fuh T."/>
            <person name="Niatou-Singa F.S."/>
            <person name="Gouil Q."/>
            <person name="Baker L."/>
            <person name="Ritchie M.E."/>
            <person name="Jex A.R."/>
            <person name="Gazzola D."/>
            <person name="Li H."/>
            <person name="Toshio Fujiwara R."/>
            <person name="Zhan B."/>
            <person name="Aroian R.V."/>
            <person name="Pafco B."/>
            <person name="Schwarz E.M."/>
        </authorList>
    </citation>
    <scope>NUCLEOTIDE SEQUENCE [LARGE SCALE GENOMIC DNA]</scope>
    <source>
        <strain evidence="1 2">Aroian</strain>
        <tissue evidence="1">Whole animal</tissue>
    </source>
</reference>
<evidence type="ECO:0000313" key="2">
    <source>
        <dbReference type="Proteomes" id="UP001303046"/>
    </source>
</evidence>
<proteinExistence type="predicted"/>
<accession>A0ABR1CNR7</accession>
<protein>
    <submittedName>
        <fullName evidence="1">Uncharacterized protein</fullName>
    </submittedName>
</protein>